<dbReference type="OrthoDB" id="2418081at2759"/>
<feature type="domain" description="Phospholipase/carboxylesterase/thioesterase" evidence="6">
    <location>
        <begin position="414"/>
        <end position="636"/>
    </location>
</feature>
<evidence type="ECO:0000259" key="7">
    <source>
        <dbReference type="Pfam" id="PF07714"/>
    </source>
</evidence>
<dbReference type="GO" id="GO:0004672">
    <property type="term" value="F:protein kinase activity"/>
    <property type="evidence" value="ECO:0007669"/>
    <property type="project" value="InterPro"/>
</dbReference>
<dbReference type="FunFam" id="3.30.200.20:FF:000178">
    <property type="entry name" value="serine/threonine-protein kinase PBS1-like"/>
    <property type="match status" value="1"/>
</dbReference>
<dbReference type="InterPro" id="IPR003140">
    <property type="entry name" value="PLipase/COase/thioEstase"/>
</dbReference>
<dbReference type="EMBL" id="JAGGNH010000001">
    <property type="protein sequence ID" value="KAJ0987926.1"/>
    <property type="molecule type" value="Genomic_DNA"/>
</dbReference>
<feature type="transmembrane region" description="Helical" evidence="5">
    <location>
        <begin position="96"/>
        <end position="115"/>
    </location>
</feature>
<evidence type="ECO:0000256" key="1">
    <source>
        <dbReference type="ARBA" id="ARBA00022679"/>
    </source>
</evidence>
<gene>
    <name evidence="8" type="ORF">J5N97_006282</name>
</gene>
<dbReference type="InterPro" id="IPR011009">
    <property type="entry name" value="Kinase-like_dom_sf"/>
</dbReference>
<sequence length="645" mass="70868">MKNIKLVYAAVVLFLLLLTLLLRLVLGNSKSFFLIASIEASVFFSAFITIILKLTYGVNSTTSVIKLIILTIALSVFIVAIAVISCIRLGYSTTFYIIGGVDILLLLVLCSCLCCKRDRRKGRYVIQSLSSSSLTQREDFPLEYSHLRYVAGLPKNFRYEELAAATNNFQNQIGRGGSGSVFKGVLSDGSVLAVKRIEGEVRGEREFWNELVTIASVQHFNLVRLIGCCLVPGNHLRFLVYEFIENGSLDSWIFKKNNGGEEQEACLTWALRIASEKLREGKVMEVVDERLKMRSIGVEEEKEVKALVCIALWCIQEKPELRPSMELVVDMLERHVDKQRDKIIWKAGRGKKLASFCYLSSPQFRGGLVLVAAIAGTCRFLRAVFGTVKMLHGSSSIGSGAKTNGRTFEFGRTHVVRPKGRHQATIVWLHGLGDNGASWSQILESLPLPNIKWICPTAPTRPVAIFGGFRCPAWFDVMDITEETADDLEGLDASAAHVANLLSTEPADIKLGVGGFSMGAAIALFSASCCALGKYRNGTVYPVNIGATVGLSGWLPASRSHKIRMGESQEAVARAASLPILLCHGKGDDVVLYKHGERSYEVLKSTGFNVTFRSYTGLGHYTVPEEMDTVCKWLTATLGLDGSQP</sequence>
<evidence type="ECO:0000259" key="6">
    <source>
        <dbReference type="Pfam" id="PF02230"/>
    </source>
</evidence>
<dbReference type="InterPro" id="IPR001245">
    <property type="entry name" value="Ser-Thr/Tyr_kinase_cat_dom"/>
</dbReference>
<evidence type="ECO:0000256" key="5">
    <source>
        <dbReference type="SAM" id="Phobius"/>
    </source>
</evidence>
<proteinExistence type="predicted"/>
<evidence type="ECO:0000256" key="3">
    <source>
        <dbReference type="ARBA" id="ARBA00022840"/>
    </source>
</evidence>
<dbReference type="InterPro" id="IPR029058">
    <property type="entry name" value="AB_hydrolase_fold"/>
</dbReference>
<dbReference type="InterPro" id="IPR017441">
    <property type="entry name" value="Protein_kinase_ATP_BS"/>
</dbReference>
<dbReference type="Pfam" id="PF07714">
    <property type="entry name" value="PK_Tyr_Ser-Thr"/>
    <property type="match status" value="1"/>
</dbReference>
<dbReference type="GO" id="GO:0005524">
    <property type="term" value="F:ATP binding"/>
    <property type="evidence" value="ECO:0007669"/>
    <property type="project" value="UniProtKB-UniRule"/>
</dbReference>
<reference evidence="8" key="1">
    <citation type="submission" date="2021-03" db="EMBL/GenBank/DDBJ databases">
        <authorList>
            <person name="Li Z."/>
            <person name="Yang C."/>
        </authorList>
    </citation>
    <scope>NUCLEOTIDE SEQUENCE</scope>
    <source>
        <strain evidence="8">Dzin_1.0</strain>
        <tissue evidence="8">Leaf</tissue>
    </source>
</reference>
<keyword evidence="5" id="KW-1133">Transmembrane helix</keyword>
<comment type="caution">
    <text evidence="8">The sequence shown here is derived from an EMBL/GenBank/DDBJ whole genome shotgun (WGS) entry which is preliminary data.</text>
</comment>
<accession>A0A9D5DA05</accession>
<reference evidence="8" key="2">
    <citation type="journal article" date="2022" name="Hortic Res">
        <title>The genome of Dioscorea zingiberensis sheds light on the biosynthesis, origin and evolution of the medicinally important diosgenin saponins.</title>
        <authorList>
            <person name="Li Y."/>
            <person name="Tan C."/>
            <person name="Li Z."/>
            <person name="Guo J."/>
            <person name="Li S."/>
            <person name="Chen X."/>
            <person name="Wang C."/>
            <person name="Dai X."/>
            <person name="Yang H."/>
            <person name="Song W."/>
            <person name="Hou L."/>
            <person name="Xu J."/>
            <person name="Tong Z."/>
            <person name="Xu A."/>
            <person name="Yuan X."/>
            <person name="Wang W."/>
            <person name="Yang Q."/>
            <person name="Chen L."/>
            <person name="Sun Z."/>
            <person name="Wang K."/>
            <person name="Pan B."/>
            <person name="Chen J."/>
            <person name="Bao Y."/>
            <person name="Liu F."/>
            <person name="Qi X."/>
            <person name="Gang D.R."/>
            <person name="Wen J."/>
            <person name="Li J."/>
        </authorList>
    </citation>
    <scope>NUCLEOTIDE SEQUENCE</scope>
    <source>
        <strain evidence="8">Dzin_1.0</strain>
    </source>
</reference>
<feature type="transmembrane region" description="Helical" evidence="5">
    <location>
        <begin position="32"/>
        <end position="52"/>
    </location>
</feature>
<protein>
    <submittedName>
        <fullName evidence="8">Uncharacterized protein</fullName>
    </submittedName>
</protein>
<dbReference type="PROSITE" id="PS00107">
    <property type="entry name" value="PROTEIN_KINASE_ATP"/>
    <property type="match status" value="1"/>
</dbReference>
<keyword evidence="2 4" id="KW-0547">Nucleotide-binding</keyword>
<dbReference type="SUPFAM" id="SSF56112">
    <property type="entry name" value="Protein kinase-like (PK-like)"/>
    <property type="match status" value="1"/>
</dbReference>
<evidence type="ECO:0000313" key="8">
    <source>
        <dbReference type="EMBL" id="KAJ0987926.1"/>
    </source>
</evidence>
<organism evidence="8 9">
    <name type="scientific">Dioscorea zingiberensis</name>
    <dbReference type="NCBI Taxonomy" id="325984"/>
    <lineage>
        <taxon>Eukaryota</taxon>
        <taxon>Viridiplantae</taxon>
        <taxon>Streptophyta</taxon>
        <taxon>Embryophyta</taxon>
        <taxon>Tracheophyta</taxon>
        <taxon>Spermatophyta</taxon>
        <taxon>Magnoliopsida</taxon>
        <taxon>Liliopsida</taxon>
        <taxon>Dioscoreales</taxon>
        <taxon>Dioscoreaceae</taxon>
        <taxon>Dioscorea</taxon>
    </lineage>
</organism>
<evidence type="ECO:0000256" key="4">
    <source>
        <dbReference type="PROSITE-ProRule" id="PRU10141"/>
    </source>
</evidence>
<evidence type="ECO:0000256" key="2">
    <source>
        <dbReference type="ARBA" id="ARBA00022741"/>
    </source>
</evidence>
<dbReference type="Gene3D" id="3.30.200.20">
    <property type="entry name" value="Phosphorylase Kinase, domain 1"/>
    <property type="match status" value="1"/>
</dbReference>
<keyword evidence="5" id="KW-0812">Transmembrane</keyword>
<keyword evidence="3 4" id="KW-0067">ATP-binding</keyword>
<dbReference type="Proteomes" id="UP001085076">
    <property type="component" value="Miscellaneous, Linkage group lg01"/>
</dbReference>
<keyword evidence="5" id="KW-0472">Membrane</keyword>
<dbReference type="AlphaFoldDB" id="A0A9D5DA05"/>
<dbReference type="Pfam" id="PF02230">
    <property type="entry name" value="Abhydrolase_2"/>
    <property type="match status" value="1"/>
</dbReference>
<feature type="domain" description="Serine-threonine/tyrosine-protein kinase catalytic" evidence="7">
    <location>
        <begin position="169"/>
        <end position="274"/>
    </location>
</feature>
<dbReference type="SUPFAM" id="SSF53474">
    <property type="entry name" value="alpha/beta-Hydrolases"/>
    <property type="match status" value="1"/>
</dbReference>
<feature type="binding site" evidence="4">
    <location>
        <position position="195"/>
    </location>
    <ligand>
        <name>ATP</name>
        <dbReference type="ChEBI" id="CHEBI:30616"/>
    </ligand>
</feature>
<feature type="transmembrane region" description="Helical" evidence="5">
    <location>
        <begin position="64"/>
        <end position="90"/>
    </location>
</feature>
<dbReference type="PANTHER" id="PTHR46234">
    <property type="entry name" value="ALPHA/BETA-HYDROLASES SUPERFAMILY PROTEIN"/>
    <property type="match status" value="1"/>
</dbReference>
<dbReference type="Gene3D" id="3.40.50.1820">
    <property type="entry name" value="alpha/beta hydrolase"/>
    <property type="match status" value="1"/>
</dbReference>
<dbReference type="Gene3D" id="1.10.510.10">
    <property type="entry name" value="Transferase(Phosphotransferase) domain 1"/>
    <property type="match status" value="1"/>
</dbReference>
<keyword evidence="9" id="KW-1185">Reference proteome</keyword>
<evidence type="ECO:0000313" key="9">
    <source>
        <dbReference type="Proteomes" id="UP001085076"/>
    </source>
</evidence>
<keyword evidence="1" id="KW-0808">Transferase</keyword>
<feature type="transmembrane region" description="Helical" evidence="5">
    <location>
        <begin position="7"/>
        <end position="26"/>
    </location>
</feature>
<name>A0A9D5DA05_9LILI</name>
<dbReference type="GO" id="GO:0016787">
    <property type="term" value="F:hydrolase activity"/>
    <property type="evidence" value="ECO:0007669"/>
    <property type="project" value="InterPro"/>
</dbReference>